<organism evidence="4 5">
    <name type="scientific">Paenibacillus ferrarius</name>
    <dbReference type="NCBI Taxonomy" id="1469647"/>
    <lineage>
        <taxon>Bacteria</taxon>
        <taxon>Bacillati</taxon>
        <taxon>Bacillota</taxon>
        <taxon>Bacilli</taxon>
        <taxon>Bacillales</taxon>
        <taxon>Paenibacillaceae</taxon>
        <taxon>Paenibacillus</taxon>
    </lineage>
</organism>
<evidence type="ECO:0000313" key="4">
    <source>
        <dbReference type="EMBL" id="OPH51913.1"/>
    </source>
</evidence>
<dbReference type="PRINTS" id="PR01415">
    <property type="entry name" value="ANKYRIN"/>
</dbReference>
<accession>A0A1V4HEH5</accession>
<dbReference type="STRING" id="1469647.BC351_34440"/>
<dbReference type="Proteomes" id="UP000190626">
    <property type="component" value="Unassembled WGS sequence"/>
</dbReference>
<keyword evidence="5" id="KW-1185">Reference proteome</keyword>
<evidence type="ECO:0000313" key="5">
    <source>
        <dbReference type="Proteomes" id="UP000190626"/>
    </source>
</evidence>
<feature type="repeat" description="ANK" evidence="3">
    <location>
        <begin position="88"/>
        <end position="120"/>
    </location>
</feature>
<keyword evidence="2 3" id="KW-0040">ANK repeat</keyword>
<dbReference type="Gene3D" id="1.25.40.20">
    <property type="entry name" value="Ankyrin repeat-containing domain"/>
    <property type="match status" value="2"/>
</dbReference>
<evidence type="ECO:0000256" key="2">
    <source>
        <dbReference type="ARBA" id="ARBA00023043"/>
    </source>
</evidence>
<dbReference type="PANTHER" id="PTHR24189">
    <property type="entry name" value="MYOTROPHIN"/>
    <property type="match status" value="1"/>
</dbReference>
<name>A0A1V4HEH5_9BACL</name>
<dbReference type="AlphaFoldDB" id="A0A1V4HEH5"/>
<dbReference type="PROSITE" id="PS50297">
    <property type="entry name" value="ANK_REP_REGION"/>
    <property type="match status" value="1"/>
</dbReference>
<dbReference type="SMART" id="SM00248">
    <property type="entry name" value="ANK"/>
    <property type="match status" value="4"/>
</dbReference>
<keyword evidence="1" id="KW-0677">Repeat</keyword>
<dbReference type="InterPro" id="IPR036770">
    <property type="entry name" value="Ankyrin_rpt-contain_sf"/>
</dbReference>
<gene>
    <name evidence="4" type="ORF">BC351_34440</name>
</gene>
<dbReference type="SUPFAM" id="SSF48403">
    <property type="entry name" value="Ankyrin repeat"/>
    <property type="match status" value="1"/>
</dbReference>
<proteinExistence type="predicted"/>
<dbReference type="OrthoDB" id="2826662at2"/>
<dbReference type="EMBL" id="MBTG01000029">
    <property type="protein sequence ID" value="OPH51913.1"/>
    <property type="molecule type" value="Genomic_DNA"/>
</dbReference>
<dbReference type="PANTHER" id="PTHR24189:SF50">
    <property type="entry name" value="ANKYRIN REPEAT AND SOCS BOX PROTEIN 2"/>
    <property type="match status" value="1"/>
</dbReference>
<dbReference type="InterPro" id="IPR002110">
    <property type="entry name" value="Ankyrin_rpt"/>
</dbReference>
<protein>
    <submittedName>
        <fullName evidence="4">Uncharacterized protein</fullName>
    </submittedName>
</protein>
<sequence>MEIVKHNDPLVVSFVRAVQTGNLDALRRLLNEVPGLASKRAIDNKGGSRTTLHVVTDWPGYFPNGPLIVKMLIDAGADPNAPATGGTFSETPLHWAASSDDVDVATALIDGGADIEVLGGSIANGTPLDNAVGYGCWNVARLLVQRGAHVDKLWHAAALGMMSRVEELMGSNPAPTVDDITEAFWQACSGGQRRVADYLLSKGADINGVPGYTDRTPLDAAGSLDTRRDTLVSWLKSKGAKSSKE</sequence>
<reference evidence="5" key="1">
    <citation type="submission" date="2016-07" db="EMBL/GenBank/DDBJ databases">
        <authorList>
            <person name="Florea S."/>
            <person name="Webb J.S."/>
            <person name="Jaromczyk J."/>
            <person name="Schardl C.L."/>
        </authorList>
    </citation>
    <scope>NUCLEOTIDE SEQUENCE [LARGE SCALE GENOMIC DNA]</scope>
    <source>
        <strain evidence="5">CY1</strain>
    </source>
</reference>
<comment type="caution">
    <text evidence="4">The sequence shown here is derived from an EMBL/GenBank/DDBJ whole genome shotgun (WGS) entry which is preliminary data.</text>
</comment>
<dbReference type="PROSITE" id="PS50088">
    <property type="entry name" value="ANK_REPEAT"/>
    <property type="match status" value="1"/>
</dbReference>
<evidence type="ECO:0000256" key="3">
    <source>
        <dbReference type="PROSITE-ProRule" id="PRU00023"/>
    </source>
</evidence>
<evidence type="ECO:0000256" key="1">
    <source>
        <dbReference type="ARBA" id="ARBA00022737"/>
    </source>
</evidence>
<dbReference type="RefSeq" id="WP_079416880.1">
    <property type="nucleotide sequence ID" value="NZ_MBTG01000029.1"/>
</dbReference>
<dbReference type="InterPro" id="IPR050745">
    <property type="entry name" value="Multifunctional_regulatory"/>
</dbReference>
<dbReference type="Pfam" id="PF12796">
    <property type="entry name" value="Ank_2"/>
    <property type="match status" value="1"/>
</dbReference>